<dbReference type="RefSeq" id="XP_034101097.1">
    <property type="nucleotide sequence ID" value="XM_034245206.2"/>
</dbReference>
<dbReference type="OrthoDB" id="10262375at2759"/>
<keyword evidence="2" id="KW-0802">TPR repeat</keyword>
<keyword evidence="1" id="KW-0677">Repeat</keyword>
<feature type="region of interest" description="Disordered" evidence="3">
    <location>
        <begin position="1"/>
        <end position="23"/>
    </location>
</feature>
<evidence type="ECO:0000256" key="2">
    <source>
        <dbReference type="ARBA" id="ARBA00022803"/>
    </source>
</evidence>
<feature type="compositionally biased region" description="Basic and acidic residues" evidence="3">
    <location>
        <begin position="1"/>
        <end position="19"/>
    </location>
</feature>
<evidence type="ECO:0000313" key="4">
    <source>
        <dbReference type="Proteomes" id="UP000515160"/>
    </source>
</evidence>
<dbReference type="GeneID" id="117565869"/>
<dbReference type="InterPro" id="IPR052628">
    <property type="entry name" value="CFAP70"/>
</dbReference>
<accession>A0A6P8XTL5</accession>
<dbReference type="GO" id="GO:0060271">
    <property type="term" value="P:cilium assembly"/>
    <property type="evidence" value="ECO:0007669"/>
    <property type="project" value="TreeGrafter"/>
</dbReference>
<evidence type="ECO:0000313" key="5">
    <source>
        <dbReference type="RefSeq" id="XP_034101097.1"/>
    </source>
</evidence>
<evidence type="ECO:0000256" key="1">
    <source>
        <dbReference type="ARBA" id="ARBA00022737"/>
    </source>
</evidence>
<evidence type="ECO:0000256" key="3">
    <source>
        <dbReference type="SAM" id="MobiDB-lite"/>
    </source>
</evidence>
<dbReference type="Gene3D" id="1.25.40.10">
    <property type="entry name" value="Tetratricopeptide repeat domain"/>
    <property type="match status" value="1"/>
</dbReference>
<protein>
    <submittedName>
        <fullName evidence="5">Uncharacterized protein LOC117565869</fullName>
    </submittedName>
</protein>
<dbReference type="Proteomes" id="UP000515160">
    <property type="component" value="Chromosome 2L"/>
</dbReference>
<dbReference type="GO" id="GO:0070062">
    <property type="term" value="C:extracellular exosome"/>
    <property type="evidence" value="ECO:0007669"/>
    <property type="project" value="TreeGrafter"/>
</dbReference>
<dbReference type="PANTHER" id="PTHR44314:SF1">
    <property type="entry name" value="CILIA- AND FLAGELLA-ASSOCIATED PROTEIN 70"/>
    <property type="match status" value="1"/>
</dbReference>
<name>A0A6P8XTL5_DROAB</name>
<dbReference type="GO" id="GO:0031514">
    <property type="term" value="C:motile cilium"/>
    <property type="evidence" value="ECO:0007669"/>
    <property type="project" value="TreeGrafter"/>
</dbReference>
<dbReference type="GO" id="GO:0003341">
    <property type="term" value="P:cilium movement"/>
    <property type="evidence" value="ECO:0007669"/>
    <property type="project" value="TreeGrafter"/>
</dbReference>
<dbReference type="AlphaFoldDB" id="A0A6P8XTL5"/>
<proteinExistence type="predicted"/>
<organism evidence="4 5">
    <name type="scientific">Drosophila albomicans</name>
    <name type="common">Fruit fly</name>
    <dbReference type="NCBI Taxonomy" id="7291"/>
    <lineage>
        <taxon>Eukaryota</taxon>
        <taxon>Metazoa</taxon>
        <taxon>Ecdysozoa</taxon>
        <taxon>Arthropoda</taxon>
        <taxon>Hexapoda</taxon>
        <taxon>Insecta</taxon>
        <taxon>Pterygota</taxon>
        <taxon>Neoptera</taxon>
        <taxon>Endopterygota</taxon>
        <taxon>Diptera</taxon>
        <taxon>Brachycera</taxon>
        <taxon>Muscomorpha</taxon>
        <taxon>Ephydroidea</taxon>
        <taxon>Drosophilidae</taxon>
        <taxon>Drosophila</taxon>
    </lineage>
</organism>
<dbReference type="InterPro" id="IPR011990">
    <property type="entry name" value="TPR-like_helical_dom_sf"/>
</dbReference>
<sequence>MAPKREKKDKKENTDDDSKPQPPNIFLYIQLASIGILPTTKHALEIHMDQGESVIVKCVEQYDTEGIILEQEFHTKPTYTLIFQQDNLDRINQAADNPLLIKLYMRKVESSTTFTETEVEQETSLTEEDKEENTVAAVIEDVTHLSPTPDAAQVNIEVDYFADNDDLLLLCVGYLDLIKLFGHHRCMVREELYLYPVPDVPNELRCTVHSEWHLYTLVPIAKEIAFTNMAFVSFESIYNLNENYALNVDTLEVQLSFRSTQPVTRNEYHVIPWCSFNRFSDVCIANQHSYLLFESFRSNVSIDNCLGLKSTMEVSIHQLFQQLMRSENLDVVFNAISPQFDNALICNTFHRYILTREMSDALYNVFILQRYVILVEAFQTASATDNKGTKGAKASKQKVFEGILDPAIMLFPGVQTIRFAVELKYLGIQKKAVKTKRVTMGTSKQRRSSTEPLEPTFAIIKLCLLAPLGETYHELKVFRESFISQNRLLHCNKPPSEPPKATLCEIQREVYLRFDAFVRDTIRYIVDKNVQSVEEKRNHFCCALQNLSNILLKLVGSDFNNRIHTSSNHEFRNICVLAFNELETRTHNLLEKIEDEGFDELIKDRHKKSEQLFDAMNAIKLMNAVGDKRMASYFYEKEKDHSGPLFEFYDLIVKMEQSEYVAAKAFFKTVQILSPLQDYLAGWIRIFINYVDTRDDPDPTISSNANECLLNSITQYAETHVSKLDGWILLYCYYKRFDYAPGFNYARWRLEEELTSPSHRVNEAAAPLSIWGISLNMNPEFAKESGHMFFVCFKLFVRLGLYEFGQVIFNEFQSQCDEVDRYLISTQLKILLKQLDDDFEPVEHGGVGEDNGEEEELTPQAAFVAQVNGNVEFARGNWEKAANYYERIVDQSSGFEGERDNYLLSKLRFAYISYEMDNFDQTVNALSQPFDGQLLSLFCNYLMGKAYYRLYDFNKALQCFITCTSFGAHVPNIWGFLALINLHLGNNVNAINCWKYARIDPTKCITDETIFEELELIDVDSVDLFIDGPSSGSTTSSTFSFTDDE</sequence>
<gene>
    <name evidence="5" type="primary">LOC117565869</name>
</gene>
<dbReference type="SUPFAM" id="SSF48452">
    <property type="entry name" value="TPR-like"/>
    <property type="match status" value="1"/>
</dbReference>
<dbReference type="PANTHER" id="PTHR44314">
    <property type="entry name" value="CILIA- AND FLAGELLA-ASSOCIATED PROTEIN 70"/>
    <property type="match status" value="1"/>
</dbReference>
<reference evidence="5" key="1">
    <citation type="submission" date="2025-08" db="UniProtKB">
        <authorList>
            <consortium name="RefSeq"/>
        </authorList>
    </citation>
    <scope>IDENTIFICATION</scope>
    <source>
        <strain evidence="5">15112-1751.03</strain>
        <tissue evidence="5">Whole Adult</tissue>
    </source>
</reference>
<keyword evidence="4" id="KW-1185">Reference proteome</keyword>